<dbReference type="InterPro" id="IPR025159">
    <property type="entry name" value="AbiEi_N"/>
</dbReference>
<dbReference type="KEGG" id="dal:Dalk_4778"/>
<proteinExistence type="predicted"/>
<sequence length="103" mass="11619">MGYGLAEKVRRVFRELGPYGEHLTVEEIAQALGIRKGKRRPIVWALCDLKKQGEIERVHRGVYRLVVSHCMAIVTEKDTLTGASQKERALIALYEAIKAVSEL</sequence>
<gene>
    <name evidence="2" type="ordered locus">Dalk_4778</name>
</gene>
<dbReference type="HOGENOM" id="CLU_2259164_0_0_7"/>
<dbReference type="RefSeq" id="WP_015949495.1">
    <property type="nucleotide sequence ID" value="NC_011768.1"/>
</dbReference>
<dbReference type="eggNOG" id="COG5340">
    <property type="taxonomic scope" value="Bacteria"/>
</dbReference>
<dbReference type="Pfam" id="PF13338">
    <property type="entry name" value="AbiEi_4"/>
    <property type="match status" value="1"/>
</dbReference>
<organism evidence="2 3">
    <name type="scientific">Desulfatibacillum aliphaticivorans</name>
    <dbReference type="NCBI Taxonomy" id="218208"/>
    <lineage>
        <taxon>Bacteria</taxon>
        <taxon>Pseudomonadati</taxon>
        <taxon>Thermodesulfobacteriota</taxon>
        <taxon>Desulfobacteria</taxon>
        <taxon>Desulfobacterales</taxon>
        <taxon>Desulfatibacillaceae</taxon>
        <taxon>Desulfatibacillum</taxon>
    </lineage>
</organism>
<evidence type="ECO:0000313" key="2">
    <source>
        <dbReference type="EMBL" id="ACL06456.1"/>
    </source>
</evidence>
<reference evidence="2 3" key="1">
    <citation type="journal article" date="2012" name="Environ. Microbiol.">
        <title>The genome sequence of Desulfatibacillum alkenivorans AK-01: a blueprint for anaerobic alkane oxidation.</title>
        <authorList>
            <person name="Callaghan A.V."/>
            <person name="Morris B.E."/>
            <person name="Pereira I.A."/>
            <person name="McInerney M.J."/>
            <person name="Austin R.N."/>
            <person name="Groves J.T."/>
            <person name="Kukor J.J."/>
            <person name="Suflita J.M."/>
            <person name="Young L.Y."/>
            <person name="Zylstra G.J."/>
            <person name="Wawrik B."/>
        </authorList>
    </citation>
    <scope>NUCLEOTIDE SEQUENCE [LARGE SCALE GENOMIC DNA]</scope>
    <source>
        <strain evidence="2 3">AK-01</strain>
    </source>
</reference>
<name>B8FD25_DESAL</name>
<accession>B8FD25</accession>
<dbReference type="Proteomes" id="UP000000739">
    <property type="component" value="Chromosome"/>
</dbReference>
<dbReference type="EMBL" id="CP001322">
    <property type="protein sequence ID" value="ACL06456.1"/>
    <property type="molecule type" value="Genomic_DNA"/>
</dbReference>
<feature type="domain" description="AbiEi antitoxin N-terminal" evidence="1">
    <location>
        <begin position="23"/>
        <end position="66"/>
    </location>
</feature>
<evidence type="ECO:0000313" key="3">
    <source>
        <dbReference type="Proteomes" id="UP000000739"/>
    </source>
</evidence>
<protein>
    <recommendedName>
        <fullName evidence="1">AbiEi antitoxin N-terminal domain-containing protein</fullName>
    </recommendedName>
</protein>
<evidence type="ECO:0000259" key="1">
    <source>
        <dbReference type="Pfam" id="PF13338"/>
    </source>
</evidence>
<dbReference type="AlphaFoldDB" id="B8FD25"/>
<keyword evidence="3" id="KW-1185">Reference proteome</keyword>